<dbReference type="InterPro" id="IPR024596">
    <property type="entry name" value="RNApol_su_b/EpuA"/>
</dbReference>
<dbReference type="KEGG" id="esg:EsVE80_16900"/>
<dbReference type="Pfam" id="PF11772">
    <property type="entry name" value="EpuA"/>
    <property type="match status" value="1"/>
</dbReference>
<dbReference type="AlphaFoldDB" id="A0A679IRZ7"/>
<sequence length="58" mass="6637">MKLNRYIITTLVKILFVLLLAMIMFIIGTMIGYGGIGEGMPLKVFYPGLWTHILDFMK</sequence>
<evidence type="ECO:0008006" key="4">
    <source>
        <dbReference type="Google" id="ProtNLM"/>
    </source>
</evidence>
<accession>A0A679IRZ7</accession>
<dbReference type="EMBL" id="AP022822">
    <property type="protein sequence ID" value="BCA86167.1"/>
    <property type="molecule type" value="Genomic_DNA"/>
</dbReference>
<evidence type="ECO:0000256" key="1">
    <source>
        <dbReference type="SAM" id="Phobius"/>
    </source>
</evidence>
<gene>
    <name evidence="2" type="ORF">EsVE80_16900</name>
</gene>
<keyword evidence="1" id="KW-0472">Membrane</keyword>
<keyword evidence="1" id="KW-1133">Transmembrane helix</keyword>
<protein>
    <recommendedName>
        <fullName evidence="4">DNA-directed RNA polymerase subunit beta</fullName>
    </recommendedName>
</protein>
<keyword evidence="1" id="KW-0812">Transmembrane</keyword>
<evidence type="ECO:0000313" key="2">
    <source>
        <dbReference type="EMBL" id="BCA86167.1"/>
    </source>
</evidence>
<dbReference type="Proteomes" id="UP000502998">
    <property type="component" value="Chromosome"/>
</dbReference>
<organism evidence="2 3">
    <name type="scientific">Enterococcus saigonensis</name>
    <dbReference type="NCBI Taxonomy" id="1805431"/>
    <lineage>
        <taxon>Bacteria</taxon>
        <taxon>Bacillati</taxon>
        <taxon>Bacillota</taxon>
        <taxon>Bacilli</taxon>
        <taxon>Lactobacillales</taxon>
        <taxon>Enterococcaceae</taxon>
        <taxon>Enterococcus</taxon>
    </lineage>
</organism>
<proteinExistence type="predicted"/>
<evidence type="ECO:0000313" key="3">
    <source>
        <dbReference type="Proteomes" id="UP000502998"/>
    </source>
</evidence>
<name>A0A679IRZ7_9ENTE</name>
<reference evidence="2 3" key="1">
    <citation type="submission" date="2020-02" db="EMBL/GenBank/DDBJ databases">
        <title>Characterization of vanA genotype vancomycin-resistant Enterococcus saigonensis VE80.</title>
        <authorList>
            <person name="Harada T."/>
            <person name="Motooka D."/>
            <person name="Nakamura S."/>
            <person name="Yamamoto Y."/>
            <person name="Kawahara R."/>
            <person name="Kawatsu K."/>
        </authorList>
    </citation>
    <scope>NUCLEOTIDE SEQUENCE [LARGE SCALE GENOMIC DNA]</scope>
    <source>
        <strain evidence="2 3">VE80</strain>
    </source>
</reference>
<dbReference type="RefSeq" id="WP_173103355.1">
    <property type="nucleotide sequence ID" value="NZ_AP022822.1"/>
</dbReference>
<feature type="transmembrane region" description="Helical" evidence="1">
    <location>
        <begin position="12"/>
        <end position="36"/>
    </location>
</feature>
<keyword evidence="3" id="KW-1185">Reference proteome</keyword>